<evidence type="ECO:0000313" key="2">
    <source>
        <dbReference type="EMBL" id="WDA11812.1"/>
    </source>
</evidence>
<dbReference type="EMBL" id="CP117466">
    <property type="protein sequence ID" value="WDA11812.1"/>
    <property type="molecule type" value="Genomic_DNA"/>
</dbReference>
<sequence length="112" mass="11998">MRQTAAALWDDLGEPDLDGEAQTAPVLILTPRCLRTLLAPEPGGAERLEALTTRHTGITVAAFLPPNGVPRLLSMDRLNTIIRSRLKKTRLASEVDSGCQSDDPGPGFPEPA</sequence>
<keyword evidence="3" id="KW-1185">Reference proteome</keyword>
<reference evidence="2 3" key="1">
    <citation type="submission" date="2023-02" db="EMBL/GenBank/DDBJ databases">
        <title>Whole genome sequenc of Paracoccus marcusii MBLB0836.</title>
        <authorList>
            <person name="Seo M.-J."/>
            <person name="Cho E.-S."/>
            <person name="Hwang C.Y."/>
        </authorList>
    </citation>
    <scope>NUCLEOTIDE SEQUENCE [LARGE SCALE GENOMIC DNA]</scope>
    <source>
        <strain evidence="2 3">MBLB0836</strain>
    </source>
</reference>
<dbReference type="RefSeq" id="WP_273742973.1">
    <property type="nucleotide sequence ID" value="NZ_CP117466.1"/>
</dbReference>
<evidence type="ECO:0000313" key="3">
    <source>
        <dbReference type="Proteomes" id="UP001216899"/>
    </source>
</evidence>
<gene>
    <name evidence="2" type="ORF">PRL19_10945</name>
</gene>
<organism evidence="2 3">
    <name type="scientific">Paracoccus marcusii</name>
    <dbReference type="NCBI Taxonomy" id="59779"/>
    <lineage>
        <taxon>Bacteria</taxon>
        <taxon>Pseudomonadati</taxon>
        <taxon>Pseudomonadota</taxon>
        <taxon>Alphaproteobacteria</taxon>
        <taxon>Rhodobacterales</taxon>
        <taxon>Paracoccaceae</taxon>
        <taxon>Paracoccus</taxon>
    </lineage>
</organism>
<accession>A0ABY7UQ59</accession>
<proteinExistence type="predicted"/>
<protein>
    <submittedName>
        <fullName evidence="2">Uncharacterized protein</fullName>
    </submittedName>
</protein>
<name>A0ABY7UQ59_9RHOB</name>
<evidence type="ECO:0000256" key="1">
    <source>
        <dbReference type="SAM" id="MobiDB-lite"/>
    </source>
</evidence>
<dbReference type="Proteomes" id="UP001216899">
    <property type="component" value="Chromosome"/>
</dbReference>
<feature type="region of interest" description="Disordered" evidence="1">
    <location>
        <begin position="89"/>
        <end position="112"/>
    </location>
</feature>